<dbReference type="Gene3D" id="2.80.10.50">
    <property type="match status" value="1"/>
</dbReference>
<comment type="caution">
    <text evidence="2">The sequence shown here is derived from an EMBL/GenBank/DDBJ whole genome shotgun (WGS) entry which is preliminary data.</text>
</comment>
<feature type="region of interest" description="Disordered" evidence="1">
    <location>
        <begin position="178"/>
        <end position="439"/>
    </location>
</feature>
<gene>
    <name evidence="2" type="ORF">LTR62_002932</name>
</gene>
<protein>
    <submittedName>
        <fullName evidence="2">Uncharacterized protein</fullName>
    </submittedName>
</protein>
<proteinExistence type="predicted"/>
<feature type="compositionally biased region" description="Polar residues" evidence="1">
    <location>
        <begin position="409"/>
        <end position="420"/>
    </location>
</feature>
<reference evidence="2" key="1">
    <citation type="submission" date="2023-08" db="EMBL/GenBank/DDBJ databases">
        <title>Black Yeasts Isolated from many extreme environments.</title>
        <authorList>
            <person name="Coleine C."/>
            <person name="Stajich J.E."/>
            <person name="Selbmann L."/>
        </authorList>
    </citation>
    <scope>NUCLEOTIDE SEQUENCE</scope>
    <source>
        <strain evidence="2">CCFEE 5401</strain>
    </source>
</reference>
<dbReference type="AlphaFoldDB" id="A0AAN7TS20"/>
<dbReference type="EMBL" id="JAVRRL010000002">
    <property type="protein sequence ID" value="KAK5118418.1"/>
    <property type="molecule type" value="Genomic_DNA"/>
</dbReference>
<dbReference type="Proteomes" id="UP001310890">
    <property type="component" value="Unassembled WGS sequence"/>
</dbReference>
<name>A0AAN7TS20_9PEZI</name>
<evidence type="ECO:0000256" key="1">
    <source>
        <dbReference type="SAM" id="MobiDB-lite"/>
    </source>
</evidence>
<sequence length="490" mass="55812">MAEEKEIYIVSVAYGYVLAWQSTGSPSYAVVQVRDSNSKAQRWVVEPSEEKNVVALRNAANGEYLNCQEAKNFGKVAVGAKQLWRIDSPDVVHAPGGVRLQPLSFDKYFLNHDGPHKTNFGDKGQKAHMWQWEQRWEINEVWYLNSTGDFDALAAATGQGAASGVDFEKKMKDLEIREATLSSRESDAQTKEKELRDGEAELARKDSKQQEDLRARQKELDDREGQLASHEAEQKREVEEATKRLQEQEAALAKRETSARENEGKNQDSQQKLKDVEAREQALAAKEKDDAARSKAKEEDLRARETALAEQEKQVYEKAAAELEECEKRNRELEERERRLKDREAEASKPTSSGNSEKAPTNHADTRINELQKRENDLDERERRVKERESEAKTPHPTTSGEKEKSDSRANQSKPRSSAQHGPANDAPVDASTQDKEKFKAIRHRLDRLEKQIHSRGAEKKEQERCGHVICRPPRKIERRVVGYVYGATK</sequence>
<dbReference type="InterPro" id="IPR035992">
    <property type="entry name" value="Ricin_B-like_lectins"/>
</dbReference>
<organism evidence="2 3">
    <name type="scientific">Meristemomyces frigidus</name>
    <dbReference type="NCBI Taxonomy" id="1508187"/>
    <lineage>
        <taxon>Eukaryota</taxon>
        <taxon>Fungi</taxon>
        <taxon>Dikarya</taxon>
        <taxon>Ascomycota</taxon>
        <taxon>Pezizomycotina</taxon>
        <taxon>Dothideomycetes</taxon>
        <taxon>Dothideomycetidae</taxon>
        <taxon>Mycosphaerellales</taxon>
        <taxon>Teratosphaeriaceae</taxon>
        <taxon>Meristemomyces</taxon>
    </lineage>
</organism>
<dbReference type="SUPFAM" id="SSF50370">
    <property type="entry name" value="Ricin B-like lectins"/>
    <property type="match status" value="1"/>
</dbReference>
<feature type="compositionally biased region" description="Polar residues" evidence="1">
    <location>
        <begin position="349"/>
        <end position="359"/>
    </location>
</feature>
<dbReference type="CDD" id="cd00161">
    <property type="entry name" value="beta-trefoil_Ricin-like"/>
    <property type="match status" value="1"/>
</dbReference>
<feature type="compositionally biased region" description="Basic and acidic residues" evidence="1">
    <location>
        <begin position="364"/>
        <end position="394"/>
    </location>
</feature>
<accession>A0AAN7TS20</accession>
<evidence type="ECO:0000313" key="2">
    <source>
        <dbReference type="EMBL" id="KAK5118418.1"/>
    </source>
</evidence>
<feature type="compositionally biased region" description="Basic and acidic residues" evidence="1">
    <location>
        <begin position="178"/>
        <end position="347"/>
    </location>
</feature>
<evidence type="ECO:0000313" key="3">
    <source>
        <dbReference type="Proteomes" id="UP001310890"/>
    </source>
</evidence>